<evidence type="ECO:0000313" key="2">
    <source>
        <dbReference type="Proteomes" id="UP000319824"/>
    </source>
</evidence>
<name>A0A559TKR2_9HYPH</name>
<comment type="caution">
    <text evidence="1">The sequence shown here is derived from an EMBL/GenBank/DDBJ whole genome shotgun (WGS) entry which is preliminary data.</text>
</comment>
<organism evidence="1 2">
    <name type="scientific">Rhizobium mongolense USDA 1844</name>
    <dbReference type="NCBI Taxonomy" id="1079460"/>
    <lineage>
        <taxon>Bacteria</taxon>
        <taxon>Pseudomonadati</taxon>
        <taxon>Pseudomonadota</taxon>
        <taxon>Alphaproteobacteria</taxon>
        <taxon>Hyphomicrobiales</taxon>
        <taxon>Rhizobiaceae</taxon>
        <taxon>Rhizobium/Agrobacterium group</taxon>
        <taxon>Rhizobium</taxon>
    </lineage>
</organism>
<reference evidence="1 2" key="1">
    <citation type="submission" date="2019-06" db="EMBL/GenBank/DDBJ databases">
        <title>Pac Bio to generate improved reference genome sequences for organisms with transposon mutant libraries (support for FEBA project).</title>
        <authorList>
            <person name="Blow M."/>
        </authorList>
    </citation>
    <scope>NUCLEOTIDE SEQUENCE [LARGE SCALE GENOMIC DNA]</scope>
    <source>
        <strain evidence="1 2">USDA 1844</strain>
    </source>
</reference>
<sequence>MIFSFGTVHAWSFTSAPRGVLKIYCRQKLVQFCQSTPPGAAQCEKLSLLSLKIPLKPGVMNVDLGTMNEAGKHACDELAADYY</sequence>
<dbReference type="Proteomes" id="UP000319824">
    <property type="component" value="Unassembled WGS sequence"/>
</dbReference>
<protein>
    <submittedName>
        <fullName evidence="1">Uncharacterized protein</fullName>
    </submittedName>
</protein>
<dbReference type="AlphaFoldDB" id="A0A559TKR2"/>
<accession>A0A559TKR2</accession>
<evidence type="ECO:0000313" key="1">
    <source>
        <dbReference type="EMBL" id="TVZ75202.1"/>
    </source>
</evidence>
<dbReference type="EMBL" id="VISO01000001">
    <property type="protein sequence ID" value="TVZ75202.1"/>
    <property type="molecule type" value="Genomic_DNA"/>
</dbReference>
<gene>
    <name evidence="1" type="ORF">BCL32_0644</name>
</gene>
<proteinExistence type="predicted"/>